<keyword evidence="6" id="KW-0663">Pyridoxal phosphate</keyword>
<dbReference type="PROSITE" id="PS00105">
    <property type="entry name" value="AA_TRANSFER_CLASS_1"/>
    <property type="match status" value="1"/>
</dbReference>
<dbReference type="VEuPathDB" id="ToxoDB:EBH_0068310"/>
<keyword evidence="5 8" id="KW-0808">Transferase</keyword>
<dbReference type="CDD" id="cd00609">
    <property type="entry name" value="AAT_like"/>
    <property type="match status" value="1"/>
</dbReference>
<evidence type="ECO:0000256" key="1">
    <source>
        <dbReference type="ARBA" id="ARBA00001933"/>
    </source>
</evidence>
<dbReference type="GO" id="GO:0006520">
    <property type="term" value="P:amino acid metabolic process"/>
    <property type="evidence" value="ECO:0007669"/>
    <property type="project" value="InterPro"/>
</dbReference>
<dbReference type="AlphaFoldDB" id="U6LC01"/>
<dbReference type="InterPro" id="IPR015424">
    <property type="entry name" value="PyrdxlP-dep_Trfase"/>
</dbReference>
<evidence type="ECO:0000256" key="8">
    <source>
        <dbReference type="RuleBase" id="RU000480"/>
    </source>
</evidence>
<accession>U6LC01</accession>
<evidence type="ECO:0000256" key="5">
    <source>
        <dbReference type="ARBA" id="ARBA00022679"/>
    </source>
</evidence>
<dbReference type="Gene3D" id="3.90.1150.10">
    <property type="entry name" value="Aspartate Aminotransferase, domain 1"/>
    <property type="match status" value="1"/>
</dbReference>
<gene>
    <name evidence="10" type="ORF">EBH_0068310</name>
</gene>
<dbReference type="PRINTS" id="PR00799">
    <property type="entry name" value="TRANSAMINASE"/>
</dbReference>
<comment type="subunit">
    <text evidence="3 8">Homodimer.</text>
</comment>
<dbReference type="Gene3D" id="3.40.640.10">
    <property type="entry name" value="Type I PLP-dependent aspartate aminotransferase-like (Major domain)"/>
    <property type="match status" value="1"/>
</dbReference>
<evidence type="ECO:0000256" key="4">
    <source>
        <dbReference type="ARBA" id="ARBA00022576"/>
    </source>
</evidence>
<evidence type="ECO:0000256" key="3">
    <source>
        <dbReference type="ARBA" id="ARBA00011738"/>
    </source>
</evidence>
<evidence type="ECO:0000256" key="7">
    <source>
        <dbReference type="ARBA" id="ARBA00049185"/>
    </source>
</evidence>
<evidence type="ECO:0000313" key="11">
    <source>
        <dbReference type="Proteomes" id="UP000030750"/>
    </source>
</evidence>
<dbReference type="EMBL" id="HG710473">
    <property type="protein sequence ID" value="CDJ46758.1"/>
    <property type="molecule type" value="Genomic_DNA"/>
</dbReference>
<reference evidence="10" key="1">
    <citation type="submission" date="2013-10" db="EMBL/GenBank/DDBJ databases">
        <title>Genomic analysis of the causative agents of coccidiosis in chickens.</title>
        <authorList>
            <person name="Reid A.J."/>
            <person name="Blake D."/>
            <person name="Billington K."/>
            <person name="Browne H."/>
            <person name="Dunn M."/>
            <person name="Hung S."/>
            <person name="Kawahara F."/>
            <person name="Miranda-Saavedra D."/>
            <person name="Mourier T."/>
            <person name="Nagra H."/>
            <person name="Otto T.D."/>
            <person name="Rawlings N."/>
            <person name="Sanchez A."/>
            <person name="Sanders M."/>
            <person name="Subramaniam C."/>
            <person name="Tay Y."/>
            <person name="Dear P."/>
            <person name="Doerig C."/>
            <person name="Gruber A."/>
            <person name="Parkinson J."/>
            <person name="Shirley M."/>
            <person name="Wan K.L."/>
            <person name="Berriman M."/>
            <person name="Tomley F."/>
            <person name="Pain A."/>
        </authorList>
    </citation>
    <scope>NUCLEOTIDE SEQUENCE [LARGE SCALE GENOMIC DNA]</scope>
    <source>
        <strain evidence="10">Houghton</strain>
    </source>
</reference>
<dbReference type="OrthoDB" id="6752799at2759"/>
<dbReference type="InterPro" id="IPR004839">
    <property type="entry name" value="Aminotransferase_I/II_large"/>
</dbReference>
<keyword evidence="11" id="KW-1185">Reference proteome</keyword>
<evidence type="ECO:0000259" key="9">
    <source>
        <dbReference type="Pfam" id="PF00155"/>
    </source>
</evidence>
<organism evidence="10 11">
    <name type="scientific">Eimeria brunetti</name>
    <dbReference type="NCBI Taxonomy" id="51314"/>
    <lineage>
        <taxon>Eukaryota</taxon>
        <taxon>Sar</taxon>
        <taxon>Alveolata</taxon>
        <taxon>Apicomplexa</taxon>
        <taxon>Conoidasida</taxon>
        <taxon>Coccidia</taxon>
        <taxon>Eucoccidiorida</taxon>
        <taxon>Eimeriorina</taxon>
        <taxon>Eimeriidae</taxon>
        <taxon>Eimeria</taxon>
    </lineage>
</organism>
<comment type="similarity">
    <text evidence="2">Belongs to the class-I pyridoxal-phosphate-dependent aminotransferase family.</text>
</comment>
<dbReference type="GO" id="GO:0004069">
    <property type="term" value="F:L-aspartate:2-oxoglutarate aminotransferase activity"/>
    <property type="evidence" value="ECO:0007669"/>
    <property type="project" value="UniProtKB-EC"/>
</dbReference>
<dbReference type="PANTHER" id="PTHR11879">
    <property type="entry name" value="ASPARTATE AMINOTRANSFERASE"/>
    <property type="match status" value="1"/>
</dbReference>
<name>U6LC01_9EIME</name>
<comment type="miscellaneous">
    <text evidence="8">In eukaryotes there are cytoplasmic, mitochondrial and chloroplastic isozymes.</text>
</comment>
<evidence type="ECO:0000313" key="10">
    <source>
        <dbReference type="EMBL" id="CDJ46758.1"/>
    </source>
</evidence>
<dbReference type="Pfam" id="PF00155">
    <property type="entry name" value="Aminotran_1_2"/>
    <property type="match status" value="1"/>
</dbReference>
<keyword evidence="4 8" id="KW-0032">Aminotransferase</keyword>
<feature type="domain" description="Aminotransferase class I/classII large" evidence="9">
    <location>
        <begin position="12"/>
        <end position="221"/>
    </location>
</feature>
<dbReference type="InterPro" id="IPR015422">
    <property type="entry name" value="PyrdxlP-dep_Trfase_small"/>
</dbReference>
<dbReference type="GO" id="GO:0005739">
    <property type="term" value="C:mitochondrion"/>
    <property type="evidence" value="ECO:0007669"/>
    <property type="project" value="TreeGrafter"/>
</dbReference>
<comment type="cofactor">
    <cofactor evidence="1">
        <name>pyridoxal 5'-phosphate</name>
        <dbReference type="ChEBI" id="CHEBI:597326"/>
    </cofactor>
</comment>
<evidence type="ECO:0000256" key="2">
    <source>
        <dbReference type="ARBA" id="ARBA00007441"/>
    </source>
</evidence>
<protein>
    <recommendedName>
        <fullName evidence="8">Aspartate aminotransferase</fullName>
        <ecNumber evidence="8">2.6.1.1</ecNumber>
    </recommendedName>
</protein>
<proteinExistence type="inferred from homology"/>
<dbReference type="GO" id="GO:0030170">
    <property type="term" value="F:pyridoxal phosphate binding"/>
    <property type="evidence" value="ECO:0007669"/>
    <property type="project" value="InterPro"/>
</dbReference>
<sequence length="231" mass="25963">MEVYIFPWMFPGVDLRMDQWSRVVQVCEARQLLPVLDSAYQGFASGDLTLDASSARLWARGPFGGPFFVTQSFAKNLGLYGERIGMVHAICTSKTEAEAVLSQLKIVARRAYSNPPLHGARLLARVLGAPALRRQWEEELKGVASRIQRVRRLLREGLEKKETPGPWSHITEQIGMFSYTGLTKEQCELLISKWHVYLLKNGRISMAGVNEGNVDYLVEAIDDVVRTAPSR</sequence>
<dbReference type="EC" id="2.6.1.1" evidence="8"/>
<dbReference type="SUPFAM" id="SSF53383">
    <property type="entry name" value="PLP-dependent transferases"/>
    <property type="match status" value="1"/>
</dbReference>
<reference evidence="10" key="2">
    <citation type="submission" date="2013-10" db="EMBL/GenBank/DDBJ databases">
        <authorList>
            <person name="Aslett M."/>
        </authorList>
    </citation>
    <scope>NUCLEOTIDE SEQUENCE [LARGE SCALE GENOMIC DNA]</scope>
    <source>
        <strain evidence="10">Houghton</strain>
    </source>
</reference>
<dbReference type="PANTHER" id="PTHR11879:SF22">
    <property type="entry name" value="ASPARTATE AMINOTRANSFERASE, MITOCHONDRIAL"/>
    <property type="match status" value="1"/>
</dbReference>
<dbReference type="Proteomes" id="UP000030750">
    <property type="component" value="Unassembled WGS sequence"/>
</dbReference>
<dbReference type="InterPro" id="IPR015421">
    <property type="entry name" value="PyrdxlP-dep_Trfase_major"/>
</dbReference>
<comment type="catalytic activity">
    <reaction evidence="7 8">
        <text>L-aspartate + 2-oxoglutarate = oxaloacetate + L-glutamate</text>
        <dbReference type="Rhea" id="RHEA:21824"/>
        <dbReference type="ChEBI" id="CHEBI:16452"/>
        <dbReference type="ChEBI" id="CHEBI:16810"/>
        <dbReference type="ChEBI" id="CHEBI:29985"/>
        <dbReference type="ChEBI" id="CHEBI:29991"/>
        <dbReference type="EC" id="2.6.1.1"/>
    </reaction>
</comment>
<dbReference type="InterPro" id="IPR000796">
    <property type="entry name" value="Asp_trans"/>
</dbReference>
<evidence type="ECO:0000256" key="6">
    <source>
        <dbReference type="ARBA" id="ARBA00022898"/>
    </source>
</evidence>
<dbReference type="InterPro" id="IPR004838">
    <property type="entry name" value="NHTrfase_class1_PyrdxlP-BS"/>
</dbReference>